<dbReference type="RefSeq" id="WP_058940913.1">
    <property type="nucleotide sequence ID" value="NZ_LNSV01000007.1"/>
</dbReference>
<dbReference type="SUPFAM" id="SSF56601">
    <property type="entry name" value="beta-lactamase/transpeptidase-like"/>
    <property type="match status" value="1"/>
</dbReference>
<dbReference type="InterPro" id="IPR012338">
    <property type="entry name" value="Beta-lactam/transpept-like"/>
</dbReference>
<name>A0A124ED78_9ACTN</name>
<dbReference type="GO" id="GO:0006508">
    <property type="term" value="P:proteolysis"/>
    <property type="evidence" value="ECO:0007669"/>
    <property type="project" value="InterPro"/>
</dbReference>
<accession>A0A124ED78</accession>
<evidence type="ECO:0000256" key="4">
    <source>
        <dbReference type="SAM" id="SignalP"/>
    </source>
</evidence>
<keyword evidence="6" id="KW-1185">Reference proteome</keyword>
<comment type="similarity">
    <text evidence="1">Belongs to the peptidase S13 family.</text>
</comment>
<dbReference type="Proteomes" id="UP000054011">
    <property type="component" value="Unassembled WGS sequence"/>
</dbReference>
<keyword evidence="5" id="KW-0645">Protease</keyword>
<feature type="region of interest" description="Disordered" evidence="3">
    <location>
        <begin position="42"/>
        <end position="77"/>
    </location>
</feature>
<keyword evidence="4" id="KW-0732">Signal</keyword>
<evidence type="ECO:0000313" key="5">
    <source>
        <dbReference type="EMBL" id="KUH39938.1"/>
    </source>
</evidence>
<dbReference type="PANTHER" id="PTHR30023:SF0">
    <property type="entry name" value="PENICILLIN-SENSITIVE CARBOXYPEPTIDASE A"/>
    <property type="match status" value="1"/>
</dbReference>
<protein>
    <submittedName>
        <fullName evidence="5">D-alanyl-D-alanine carboxypeptidase</fullName>
    </submittedName>
</protein>
<dbReference type="Pfam" id="PF02113">
    <property type="entry name" value="Peptidase_S13"/>
    <property type="match status" value="2"/>
</dbReference>
<organism evidence="5 6">
    <name type="scientific">Streptomyces kanasensis</name>
    <dbReference type="NCBI Taxonomy" id="936756"/>
    <lineage>
        <taxon>Bacteria</taxon>
        <taxon>Bacillati</taxon>
        <taxon>Actinomycetota</taxon>
        <taxon>Actinomycetes</taxon>
        <taxon>Kitasatosporales</taxon>
        <taxon>Streptomycetaceae</taxon>
        <taxon>Streptomyces</taxon>
    </lineage>
</organism>
<dbReference type="OrthoDB" id="56883at2"/>
<gene>
    <name evidence="5" type="ORF">ATE80_05150</name>
</gene>
<evidence type="ECO:0000256" key="1">
    <source>
        <dbReference type="ARBA" id="ARBA00006096"/>
    </source>
</evidence>
<dbReference type="STRING" id="936756.ATE80_05150"/>
<dbReference type="GO" id="GO:0000270">
    <property type="term" value="P:peptidoglycan metabolic process"/>
    <property type="evidence" value="ECO:0007669"/>
    <property type="project" value="TreeGrafter"/>
</dbReference>
<proteinExistence type="inferred from homology"/>
<dbReference type="EMBL" id="LNSV01000007">
    <property type="protein sequence ID" value="KUH39938.1"/>
    <property type="molecule type" value="Genomic_DNA"/>
</dbReference>
<dbReference type="Gene3D" id="3.40.710.10">
    <property type="entry name" value="DD-peptidase/beta-lactamase superfamily"/>
    <property type="match status" value="2"/>
</dbReference>
<dbReference type="AlphaFoldDB" id="A0A124ED78"/>
<dbReference type="InterPro" id="IPR000667">
    <property type="entry name" value="Peptidase_S13"/>
</dbReference>
<keyword evidence="5" id="KW-0121">Carboxypeptidase</keyword>
<sequence>MPERNVLRLAAGSAAAGLALAATAAGLAGPWDGGQRTAERLRASAPAATGGAHHGAGPGSGHGPAATRPGTVPAPAPSAPAVLAPLAAPHGAGTAPPALAGILDPLLRAPGLGTAPAATVVDVATGRRLYDRGGAAPMVPASTVKIATAAAALSALGPDHRLTTTVVATPDSRVVTLVGGGDPTLDARRLRDLAVGTAKALRARKAPAAPALTYDTSLYQGPVRHPIGVNDNLAPVTALMTDAARLDGSTSGPAPRAQDPAGRTARLFADLLAEQGVRVQGPPAPGRAPRTAKPVATTRSAPLPALVERTLTASDNDLAEALARATARATRHPASFDGAARAVRAQLHRLDVPTEGTALADGSGLDRRNRLSARLLTTLLTRAADPARPALRPVLTGLPVGGFTGTLEGRYAAGSPGAGLVRAKTGTLTGVNALAGTAVTGDGRLLAFAFLAARTPSPYEAQPALDALATALTTAAPAPVAPVTPTPSPRP</sequence>
<feature type="chain" id="PRO_5039341963" evidence="4">
    <location>
        <begin position="25"/>
        <end position="491"/>
    </location>
</feature>
<dbReference type="NCBIfam" id="TIGR00666">
    <property type="entry name" value="PBP4"/>
    <property type="match status" value="1"/>
</dbReference>
<reference evidence="5 6" key="1">
    <citation type="submission" date="2015-11" db="EMBL/GenBank/DDBJ databases">
        <title>Genome-wide analysis reveals the secondary metabolome in Streptomyces kanasensis ZX01.</title>
        <authorList>
            <person name="Zhang G."/>
            <person name="Han L."/>
            <person name="Feng J."/>
            <person name="Zhang X."/>
        </authorList>
    </citation>
    <scope>NUCLEOTIDE SEQUENCE [LARGE SCALE GENOMIC DNA]</scope>
    <source>
        <strain evidence="5 6">ZX01</strain>
    </source>
</reference>
<evidence type="ECO:0000313" key="6">
    <source>
        <dbReference type="Proteomes" id="UP000054011"/>
    </source>
</evidence>
<feature type="compositionally biased region" description="Gly residues" evidence="3">
    <location>
        <begin position="52"/>
        <end position="62"/>
    </location>
</feature>
<dbReference type="PRINTS" id="PR00922">
    <property type="entry name" value="DADACBPTASE3"/>
</dbReference>
<evidence type="ECO:0000256" key="3">
    <source>
        <dbReference type="SAM" id="MobiDB-lite"/>
    </source>
</evidence>
<feature type="signal peptide" evidence="4">
    <location>
        <begin position="1"/>
        <end position="24"/>
    </location>
</feature>
<evidence type="ECO:0000256" key="2">
    <source>
        <dbReference type="ARBA" id="ARBA00022801"/>
    </source>
</evidence>
<dbReference type="GO" id="GO:0004185">
    <property type="term" value="F:serine-type carboxypeptidase activity"/>
    <property type="evidence" value="ECO:0007669"/>
    <property type="project" value="InterPro"/>
</dbReference>
<dbReference type="PANTHER" id="PTHR30023">
    <property type="entry name" value="D-ALANYL-D-ALANINE CARBOXYPEPTIDASE"/>
    <property type="match status" value="1"/>
</dbReference>
<keyword evidence="2" id="KW-0378">Hydrolase</keyword>
<comment type="caution">
    <text evidence="5">The sequence shown here is derived from an EMBL/GenBank/DDBJ whole genome shotgun (WGS) entry which is preliminary data.</text>
</comment>